<evidence type="ECO:0000313" key="11">
    <source>
        <dbReference type="EMBL" id="SFR59739.1"/>
    </source>
</evidence>
<feature type="domain" description="Response regulatory" evidence="9">
    <location>
        <begin position="751"/>
        <end position="868"/>
    </location>
</feature>
<dbReference type="InterPro" id="IPR000700">
    <property type="entry name" value="PAS-assoc_C"/>
</dbReference>
<dbReference type="Pfam" id="PF02518">
    <property type="entry name" value="HATPase_c"/>
    <property type="match status" value="1"/>
</dbReference>
<evidence type="ECO:0000313" key="12">
    <source>
        <dbReference type="Proteomes" id="UP000198644"/>
    </source>
</evidence>
<dbReference type="GO" id="GO:0000155">
    <property type="term" value="F:phosphorelay sensor kinase activity"/>
    <property type="evidence" value="ECO:0007669"/>
    <property type="project" value="InterPro"/>
</dbReference>
<evidence type="ECO:0000256" key="5">
    <source>
        <dbReference type="ARBA" id="ARBA00022777"/>
    </source>
</evidence>
<dbReference type="SMART" id="SM00388">
    <property type="entry name" value="HisKA"/>
    <property type="match status" value="1"/>
</dbReference>
<name>A0A1I6HZA5_9GAMM</name>
<dbReference type="EMBL" id="FOYW01000001">
    <property type="protein sequence ID" value="SFR59739.1"/>
    <property type="molecule type" value="Genomic_DNA"/>
</dbReference>
<feature type="coiled-coil region" evidence="7">
    <location>
        <begin position="446"/>
        <end position="508"/>
    </location>
</feature>
<dbReference type="SMART" id="SM00091">
    <property type="entry name" value="PAS"/>
    <property type="match status" value="3"/>
</dbReference>
<dbReference type="PROSITE" id="PS50110">
    <property type="entry name" value="RESPONSE_REGULATORY"/>
    <property type="match status" value="1"/>
</dbReference>
<dbReference type="PROSITE" id="PS50113">
    <property type="entry name" value="PAC"/>
    <property type="match status" value="1"/>
</dbReference>
<evidence type="ECO:0000256" key="2">
    <source>
        <dbReference type="ARBA" id="ARBA00012438"/>
    </source>
</evidence>
<dbReference type="InterPro" id="IPR013656">
    <property type="entry name" value="PAS_4"/>
</dbReference>
<dbReference type="SUPFAM" id="SSF47384">
    <property type="entry name" value="Homodimeric domain of signal transducing histidine kinase"/>
    <property type="match status" value="1"/>
</dbReference>
<feature type="coiled-coil region" evidence="7">
    <location>
        <begin position="7"/>
        <end position="107"/>
    </location>
</feature>
<evidence type="ECO:0000256" key="6">
    <source>
        <dbReference type="PROSITE-ProRule" id="PRU00169"/>
    </source>
</evidence>
<evidence type="ECO:0000256" key="4">
    <source>
        <dbReference type="ARBA" id="ARBA00022679"/>
    </source>
</evidence>
<keyword evidence="5" id="KW-0418">Kinase</keyword>
<dbReference type="InterPro" id="IPR000014">
    <property type="entry name" value="PAS"/>
</dbReference>
<dbReference type="Pfam" id="PF12860">
    <property type="entry name" value="PAS_7"/>
    <property type="match status" value="1"/>
</dbReference>
<feature type="domain" description="PAC" evidence="10">
    <location>
        <begin position="406"/>
        <end position="458"/>
    </location>
</feature>
<dbReference type="NCBIfam" id="NF041832">
    <property type="entry name" value="near_NosP_CTERM"/>
    <property type="match status" value="1"/>
</dbReference>
<dbReference type="CDD" id="cd00156">
    <property type="entry name" value="REC"/>
    <property type="match status" value="1"/>
</dbReference>
<gene>
    <name evidence="11" type="ORF">SAMN05216203_1674</name>
</gene>
<dbReference type="PANTHER" id="PTHR43047:SF9">
    <property type="entry name" value="HISTIDINE KINASE"/>
    <property type="match status" value="1"/>
</dbReference>
<dbReference type="RefSeq" id="WP_227662853.1">
    <property type="nucleotide sequence ID" value="NZ_FOYW01000001.1"/>
</dbReference>
<evidence type="ECO:0000256" key="7">
    <source>
        <dbReference type="SAM" id="Coils"/>
    </source>
</evidence>
<evidence type="ECO:0000259" key="10">
    <source>
        <dbReference type="PROSITE" id="PS50113"/>
    </source>
</evidence>
<evidence type="ECO:0000256" key="3">
    <source>
        <dbReference type="ARBA" id="ARBA00022553"/>
    </source>
</evidence>
<dbReference type="InterPro" id="IPR005467">
    <property type="entry name" value="His_kinase_dom"/>
</dbReference>
<dbReference type="Pfam" id="PF00072">
    <property type="entry name" value="Response_reg"/>
    <property type="match status" value="1"/>
</dbReference>
<dbReference type="InterPro" id="IPR003661">
    <property type="entry name" value="HisK_dim/P_dom"/>
</dbReference>
<dbReference type="InterPro" id="IPR001610">
    <property type="entry name" value="PAC"/>
</dbReference>
<dbReference type="CDD" id="cd00075">
    <property type="entry name" value="HATPase"/>
    <property type="match status" value="1"/>
</dbReference>
<feature type="domain" description="Histidine kinase" evidence="8">
    <location>
        <begin position="515"/>
        <end position="728"/>
    </location>
</feature>
<proteinExistence type="predicted"/>
<dbReference type="Proteomes" id="UP000198644">
    <property type="component" value="Unassembled WGS sequence"/>
</dbReference>
<comment type="catalytic activity">
    <reaction evidence="1">
        <text>ATP + protein L-histidine = ADP + protein N-phospho-L-histidine.</text>
        <dbReference type="EC" id="2.7.13.3"/>
    </reaction>
</comment>
<evidence type="ECO:0000256" key="1">
    <source>
        <dbReference type="ARBA" id="ARBA00000085"/>
    </source>
</evidence>
<dbReference type="SMART" id="SM00448">
    <property type="entry name" value="REC"/>
    <property type="match status" value="1"/>
</dbReference>
<dbReference type="PANTHER" id="PTHR43047">
    <property type="entry name" value="TWO-COMPONENT HISTIDINE PROTEIN KINASE"/>
    <property type="match status" value="1"/>
</dbReference>
<dbReference type="InterPro" id="IPR011006">
    <property type="entry name" value="CheY-like_superfamily"/>
</dbReference>
<dbReference type="STRING" id="650891.SAMN05216203_1674"/>
<dbReference type="GO" id="GO:0005886">
    <property type="term" value="C:plasma membrane"/>
    <property type="evidence" value="ECO:0007669"/>
    <property type="project" value="TreeGrafter"/>
</dbReference>
<evidence type="ECO:0000259" key="9">
    <source>
        <dbReference type="PROSITE" id="PS50110"/>
    </source>
</evidence>
<keyword evidence="12" id="KW-1185">Reference proteome</keyword>
<reference evidence="11 12" key="1">
    <citation type="submission" date="2016-10" db="EMBL/GenBank/DDBJ databases">
        <authorList>
            <person name="de Groot N.N."/>
        </authorList>
    </citation>
    <scope>NUCLEOTIDE SEQUENCE [LARGE SCALE GENOMIC DNA]</scope>
    <source>
        <strain evidence="11 12">CGMCC 1.9167</strain>
    </source>
</reference>
<keyword evidence="4" id="KW-0808">Transferase</keyword>
<dbReference type="CDD" id="cd00082">
    <property type="entry name" value="HisKA"/>
    <property type="match status" value="1"/>
</dbReference>
<dbReference type="Gene3D" id="3.40.50.2300">
    <property type="match status" value="1"/>
</dbReference>
<dbReference type="GO" id="GO:0009927">
    <property type="term" value="F:histidine phosphotransfer kinase activity"/>
    <property type="evidence" value="ECO:0007669"/>
    <property type="project" value="TreeGrafter"/>
</dbReference>
<dbReference type="Pfam" id="PF08448">
    <property type="entry name" value="PAS_4"/>
    <property type="match status" value="1"/>
</dbReference>
<keyword evidence="3 6" id="KW-0597">Phosphoprotein</keyword>
<sequence>MPPTQGADAVMQELDGRDQRIAELEAENNRLKRIRDALITRVESSAPHKPEPYAAFEHSVILAEQVRERTEALNAAMDELKASNKALNRARDEAETARQRLGDAIESIADGFVLFDHRHCLIQANSRFRSYWRSAGLDIVEGTAIADIKAAAFSSGLIVEEHTDPAAEGSVYLLSNDRWVQMTERPTLEGGLVVLYSDITDVKNTETARREEALAQKTRLLQSTVDNLSQGVVLVNREGVPEIWNERFLSLIGLDAGSISADQTFTQWMASSDVPLLSPSTPAATQRGAIEEVHRRPDGTVIEIKTHPMPDGGFVNTYTDITERYRYAETLKESERWIRVVTDHVPALIAYVGADQTIQFCNKVYEAWYSPGGEPLLGRSLSQIHSPELYQRLLPRMREALAGQSVTFEFEESNSRGEQCYMLRSYVPNLDSHGEVVGFFVMIRDITDRRRTAVALQQAYDNLEQRVKERTSALSGLNSQLRQEINERAAVESRLRDAKLEAERANLSKTKFLAAVSHDLLQPLNAARLFTSALLEHSFGPRAEGLVRSVSTSLDDVENLLGTLVDISKLDAGVIKPDVTAFDLRDLLNNIAREFRQMALADGLRFSFVPSSAVVRSDSQLLARILRNFLTNAIRYTGNGRILLGCRHRGDHLLLEVWDTGPGIPQDKLTEIFQEFKRIRPAGSPADKGLGLGLAIVDKIARMLGHRVTVDSVEGRGSVFRVEVPLGKLEPDNVPKEMDNPGFDNSLNGARVWVVDNDRAICSGMETLLEGWGCRAVTAVSLEDLEAKVDVAGGRCDVILADYHLDNGDNGVDVVSEVNRRRAVAAPVLMITANYSNDLKQHIRNHGYLLMNKPVKPLKLRSALNHLLQRR</sequence>
<dbReference type="NCBIfam" id="TIGR00229">
    <property type="entry name" value="sensory_box"/>
    <property type="match status" value="1"/>
</dbReference>
<dbReference type="Gene3D" id="3.30.565.10">
    <property type="entry name" value="Histidine kinase-like ATPase, C-terminal domain"/>
    <property type="match status" value="1"/>
</dbReference>
<dbReference type="InterPro" id="IPR036097">
    <property type="entry name" value="HisK_dim/P_sf"/>
</dbReference>
<feature type="modified residue" description="4-aspartylphosphate" evidence="6">
    <location>
        <position position="802"/>
    </location>
</feature>
<dbReference type="InterPro" id="IPR001789">
    <property type="entry name" value="Sig_transdc_resp-reg_receiver"/>
</dbReference>
<dbReference type="InterPro" id="IPR036890">
    <property type="entry name" value="HATPase_C_sf"/>
</dbReference>
<dbReference type="InterPro" id="IPR035965">
    <property type="entry name" value="PAS-like_dom_sf"/>
</dbReference>
<dbReference type="AlphaFoldDB" id="A0A1I6HZA5"/>
<dbReference type="SMART" id="SM00387">
    <property type="entry name" value="HATPase_c"/>
    <property type="match status" value="1"/>
</dbReference>
<dbReference type="Gene3D" id="1.10.287.130">
    <property type="match status" value="1"/>
</dbReference>
<protein>
    <recommendedName>
        <fullName evidence="2">histidine kinase</fullName>
        <ecNumber evidence="2">2.7.13.3</ecNumber>
    </recommendedName>
</protein>
<dbReference type="PROSITE" id="PS50109">
    <property type="entry name" value="HIS_KIN"/>
    <property type="match status" value="1"/>
</dbReference>
<dbReference type="PRINTS" id="PR00344">
    <property type="entry name" value="BCTRLSENSOR"/>
</dbReference>
<dbReference type="Gene3D" id="3.30.450.20">
    <property type="entry name" value="PAS domain"/>
    <property type="match status" value="2"/>
</dbReference>
<dbReference type="InterPro" id="IPR003594">
    <property type="entry name" value="HATPase_dom"/>
</dbReference>
<dbReference type="SUPFAM" id="SSF55785">
    <property type="entry name" value="PYP-like sensor domain (PAS domain)"/>
    <property type="match status" value="2"/>
</dbReference>
<dbReference type="FunFam" id="3.30.565.10:FF:000049">
    <property type="entry name" value="Two-component sensor histidine kinase"/>
    <property type="match status" value="1"/>
</dbReference>
<dbReference type="Pfam" id="PF00512">
    <property type="entry name" value="HisKA"/>
    <property type="match status" value="1"/>
</dbReference>
<evidence type="ECO:0000259" key="8">
    <source>
        <dbReference type="PROSITE" id="PS50109"/>
    </source>
</evidence>
<dbReference type="SUPFAM" id="SSF55874">
    <property type="entry name" value="ATPase domain of HSP90 chaperone/DNA topoisomerase II/histidine kinase"/>
    <property type="match status" value="1"/>
</dbReference>
<keyword evidence="7" id="KW-0175">Coiled coil</keyword>
<organism evidence="11 12">
    <name type="scientific">Marinobacter daqiaonensis</name>
    <dbReference type="NCBI Taxonomy" id="650891"/>
    <lineage>
        <taxon>Bacteria</taxon>
        <taxon>Pseudomonadati</taxon>
        <taxon>Pseudomonadota</taxon>
        <taxon>Gammaproteobacteria</taxon>
        <taxon>Pseudomonadales</taxon>
        <taxon>Marinobacteraceae</taxon>
        <taxon>Marinobacter</taxon>
    </lineage>
</organism>
<dbReference type="EC" id="2.7.13.3" evidence="2"/>
<accession>A0A1I6HZA5</accession>
<dbReference type="SMART" id="SM00086">
    <property type="entry name" value="PAC"/>
    <property type="match status" value="1"/>
</dbReference>
<dbReference type="InterPro" id="IPR004358">
    <property type="entry name" value="Sig_transdc_His_kin-like_C"/>
</dbReference>
<dbReference type="SUPFAM" id="SSF52172">
    <property type="entry name" value="CheY-like"/>
    <property type="match status" value="1"/>
</dbReference>